<organism evidence="1 2">
    <name type="scientific">Paramuricea clavata</name>
    <name type="common">Red gorgonian</name>
    <name type="synonym">Violescent sea-whip</name>
    <dbReference type="NCBI Taxonomy" id="317549"/>
    <lineage>
        <taxon>Eukaryota</taxon>
        <taxon>Metazoa</taxon>
        <taxon>Cnidaria</taxon>
        <taxon>Anthozoa</taxon>
        <taxon>Octocorallia</taxon>
        <taxon>Malacalcyonacea</taxon>
        <taxon>Plexauridae</taxon>
        <taxon>Paramuricea</taxon>
    </lineage>
</organism>
<protein>
    <submittedName>
        <fullName evidence="1">Uncharacterized protein</fullName>
    </submittedName>
</protein>
<dbReference type="EMBL" id="CACRXK020004048">
    <property type="protein sequence ID" value="CAB4001288.1"/>
    <property type="molecule type" value="Genomic_DNA"/>
</dbReference>
<reference evidence="1" key="1">
    <citation type="submission" date="2020-04" db="EMBL/GenBank/DDBJ databases">
        <authorList>
            <person name="Alioto T."/>
            <person name="Alioto T."/>
            <person name="Gomez Garrido J."/>
        </authorList>
    </citation>
    <scope>NUCLEOTIDE SEQUENCE</scope>
    <source>
        <strain evidence="1">A484AB</strain>
    </source>
</reference>
<dbReference type="Gene3D" id="3.90.1720.10">
    <property type="entry name" value="endopeptidase domain like (from Nostoc punctiforme)"/>
    <property type="match status" value="1"/>
</dbReference>
<proteinExistence type="predicted"/>
<keyword evidence="2" id="KW-1185">Reference proteome</keyword>
<name>A0A6S7IBP5_PARCT</name>
<dbReference type="SUPFAM" id="SSF54001">
    <property type="entry name" value="Cysteine proteinases"/>
    <property type="match status" value="1"/>
</dbReference>
<comment type="caution">
    <text evidence="1">The sequence shown here is derived from an EMBL/GenBank/DDBJ whole genome shotgun (WGS) entry which is preliminary data.</text>
</comment>
<accession>A0A6S7IBP5</accession>
<dbReference type="PROSITE" id="PS51257">
    <property type="entry name" value="PROKAR_LIPOPROTEIN"/>
    <property type="match status" value="1"/>
</dbReference>
<dbReference type="InterPro" id="IPR038765">
    <property type="entry name" value="Papain-like_cys_pep_sf"/>
</dbReference>
<sequence length="170" mass="18328">MKIRIFHTLLLALLASATVFGCPRRTGGGPSIATIRNKIASKAESYVGSTRWCYACSSGHGANTNKCNYFVYDVGREAGAKMPVRTFSLSGGPVGAGVGGWGTASSLNYWTRVSSPQRGDIVSAHQNNVYHVGIYVAYRTTVSANNVDVGRKNWPYSGGYLGIVYWRYTG</sequence>
<dbReference type="AlphaFoldDB" id="A0A6S7IBP5"/>
<evidence type="ECO:0000313" key="1">
    <source>
        <dbReference type="EMBL" id="CAB4001288.1"/>
    </source>
</evidence>
<evidence type="ECO:0000313" key="2">
    <source>
        <dbReference type="Proteomes" id="UP001152795"/>
    </source>
</evidence>
<dbReference type="Proteomes" id="UP001152795">
    <property type="component" value="Unassembled WGS sequence"/>
</dbReference>
<dbReference type="OrthoDB" id="5970710at2759"/>
<gene>
    <name evidence="1" type="ORF">PACLA_8A003616</name>
</gene>